<gene>
    <name evidence="3" type="ORF">DWB62_006680</name>
    <name evidence="2" type="ORF">GNY23_06680</name>
</gene>
<reference evidence="2 5" key="2">
    <citation type="submission" date="2019-12" db="EMBL/GenBank/DDBJ databases">
        <title>Draft genome sequence of Labilibaculum sp. strain 44 isolated from deep waters of Black Sea.</title>
        <authorList>
            <person name="Yadav S."/>
            <person name="Villanueva L."/>
        </authorList>
    </citation>
    <scope>NUCLEOTIDE SEQUENCE [LARGE SCALE GENOMIC DNA]</scope>
    <source>
        <strain evidence="2 5">44</strain>
    </source>
</reference>
<keyword evidence="1" id="KW-1133">Transmembrane helix</keyword>
<evidence type="ECO:0000313" key="4">
    <source>
        <dbReference type="Proteomes" id="UP000285951"/>
    </source>
</evidence>
<dbReference type="InterPro" id="IPR007359">
    <property type="entry name" value="SigmaE_reg_RseC_MucC"/>
</dbReference>
<feature type="transmembrane region" description="Helical" evidence="1">
    <location>
        <begin position="126"/>
        <end position="145"/>
    </location>
</feature>
<dbReference type="EMBL" id="QTZN02000011">
    <property type="protein sequence ID" value="MVB06702.1"/>
    <property type="molecule type" value="Genomic_DNA"/>
</dbReference>
<evidence type="ECO:0000256" key="1">
    <source>
        <dbReference type="SAM" id="Phobius"/>
    </source>
</evidence>
<comment type="caution">
    <text evidence="2">The sequence shown here is derived from an EMBL/GenBank/DDBJ whole genome shotgun (WGS) entry which is preliminary data.</text>
</comment>
<name>A0A7M4D4B8_9BACT</name>
<feature type="transmembrane region" description="Helical" evidence="1">
    <location>
        <begin position="94"/>
        <end position="120"/>
    </location>
</feature>
<evidence type="ECO:0000313" key="2">
    <source>
        <dbReference type="EMBL" id="MUP37497.1"/>
    </source>
</evidence>
<keyword evidence="1" id="KW-0812">Transmembrane</keyword>
<dbReference type="EMBL" id="WOTW01000011">
    <property type="protein sequence ID" value="MUP37497.1"/>
    <property type="molecule type" value="Genomic_DNA"/>
</dbReference>
<proteinExistence type="predicted"/>
<accession>A0A7M4D4B8</accession>
<dbReference type="PANTHER" id="PTHR35867:SF1">
    <property type="entry name" value="PROTEIN RSEC"/>
    <property type="match status" value="1"/>
</dbReference>
<dbReference type="Proteomes" id="UP000285951">
    <property type="component" value="Unassembled WGS sequence"/>
</dbReference>
<dbReference type="OrthoDB" id="1120636at2"/>
<organism evidence="2 5">
    <name type="scientific">Labilibaculum euxinus</name>
    <dbReference type="NCBI Taxonomy" id="2686357"/>
    <lineage>
        <taxon>Bacteria</taxon>
        <taxon>Pseudomonadati</taxon>
        <taxon>Bacteroidota</taxon>
        <taxon>Bacteroidia</taxon>
        <taxon>Marinilabiliales</taxon>
        <taxon>Marinifilaceae</taxon>
        <taxon>Labilibaculum</taxon>
    </lineage>
</organism>
<dbReference type="Proteomes" id="UP000462449">
    <property type="component" value="Unassembled WGS sequence"/>
</dbReference>
<evidence type="ECO:0008006" key="6">
    <source>
        <dbReference type="Google" id="ProtNLM"/>
    </source>
</evidence>
<evidence type="ECO:0000313" key="3">
    <source>
        <dbReference type="EMBL" id="MVB06702.1"/>
    </source>
</evidence>
<keyword evidence="1" id="KW-0472">Membrane</keyword>
<dbReference type="Pfam" id="PF04246">
    <property type="entry name" value="RseC_MucC"/>
    <property type="match status" value="1"/>
</dbReference>
<protein>
    <recommendedName>
        <fullName evidence="6">Fis family transcriptional regulator</fullName>
    </recommendedName>
</protein>
<keyword evidence="4" id="KW-1185">Reference proteome</keyword>
<dbReference type="AlphaFoldDB" id="A0A7M4D4B8"/>
<sequence length="163" mass="18462">MKLICFRRSFHLETTINREKYMQDHKKIDHEGTILEIEDGKITVGIVNISACAGCHAKSACTMSDMKDKSIDVIDYSNKFKVGEKVILSYRESLGWLAMFLAYVLPFVLVILTLIIATAITNNELISGISALAILLPYYIVLSFYKGHFKKTFSFTIEKIVNI</sequence>
<dbReference type="PANTHER" id="PTHR35867">
    <property type="entry name" value="PROTEIN RSEC"/>
    <property type="match status" value="1"/>
</dbReference>
<evidence type="ECO:0000313" key="5">
    <source>
        <dbReference type="Proteomes" id="UP000462449"/>
    </source>
</evidence>
<reference evidence="3 4" key="1">
    <citation type="submission" date="2019-11" db="EMBL/GenBank/DDBJ databases">
        <title>Draft genome sequence of Labilibaculum sp. strain SYP isolated from Black Sea.</title>
        <authorList>
            <person name="Yadav S."/>
            <person name="Villanueva L."/>
        </authorList>
    </citation>
    <scope>NUCLEOTIDE SEQUENCE [LARGE SCALE GENOMIC DNA]</scope>
    <source>
        <strain evidence="3 4">44</strain>
    </source>
</reference>